<dbReference type="Proteomes" id="UP000611629">
    <property type="component" value="Unassembled WGS sequence"/>
</dbReference>
<comment type="similarity">
    <text evidence="5">Belongs to the protein N5-glutamine methyltransferase family. PrmC subfamily.</text>
</comment>
<protein>
    <recommendedName>
        <fullName evidence="5">Release factor glutamine methyltransferase</fullName>
        <shortName evidence="5">RF MTase</shortName>
        <ecNumber evidence="5">2.1.1.297</ecNumber>
    </recommendedName>
    <alternativeName>
        <fullName evidence="5">N5-glutamine methyltransferase PrmC</fullName>
    </alternativeName>
    <alternativeName>
        <fullName evidence="5">Protein-(glutamine-N5) MTase PrmC</fullName>
    </alternativeName>
    <alternativeName>
        <fullName evidence="5">Protein-glutamine N-methyltransferase PrmC</fullName>
    </alternativeName>
</protein>
<evidence type="ECO:0000256" key="4">
    <source>
        <dbReference type="ARBA" id="ARBA00048391"/>
    </source>
</evidence>
<feature type="domain" description="Methyltransferase small" evidence="6">
    <location>
        <begin position="98"/>
        <end position="195"/>
    </location>
</feature>
<dbReference type="InterPro" id="IPR007848">
    <property type="entry name" value="Small_mtfrase_dom"/>
</dbReference>
<dbReference type="NCBIfam" id="TIGR03534">
    <property type="entry name" value="RF_mod_PrmC"/>
    <property type="match status" value="1"/>
</dbReference>
<dbReference type="SUPFAM" id="SSF53335">
    <property type="entry name" value="S-adenosyl-L-methionine-dependent methyltransferases"/>
    <property type="match status" value="1"/>
</dbReference>
<dbReference type="EMBL" id="JACBNQ010000004">
    <property type="protein sequence ID" value="NYB73692.1"/>
    <property type="molecule type" value="Genomic_DNA"/>
</dbReference>
<dbReference type="InterPro" id="IPR029063">
    <property type="entry name" value="SAM-dependent_MTases_sf"/>
</dbReference>
<feature type="binding site" evidence="5">
    <location>
        <begin position="189"/>
        <end position="192"/>
    </location>
    <ligand>
        <name>substrate</name>
    </ligand>
</feature>
<keyword evidence="2 5" id="KW-0808">Transferase</keyword>
<evidence type="ECO:0000256" key="1">
    <source>
        <dbReference type="ARBA" id="ARBA00022603"/>
    </source>
</evidence>
<evidence type="ECO:0000313" key="9">
    <source>
        <dbReference type="Proteomes" id="UP000611629"/>
    </source>
</evidence>
<dbReference type="GO" id="GO:0003676">
    <property type="term" value="F:nucleic acid binding"/>
    <property type="evidence" value="ECO:0007669"/>
    <property type="project" value="InterPro"/>
</dbReference>
<keyword evidence="3 5" id="KW-0949">S-adenosyl-L-methionine</keyword>
<comment type="function">
    <text evidence="5">Methylates the class 1 translation termination release factors RF1/PrfA and RF2/PrfB on the glutamine residue of the universally conserved GGQ motif.</text>
</comment>
<evidence type="ECO:0000256" key="3">
    <source>
        <dbReference type="ARBA" id="ARBA00022691"/>
    </source>
</evidence>
<comment type="caution">
    <text evidence="5">Lacks conserved residue(s) required for the propagation of feature annotation.</text>
</comment>
<dbReference type="GO" id="GO:0032259">
    <property type="term" value="P:methylation"/>
    <property type="evidence" value="ECO:0007669"/>
    <property type="project" value="UniProtKB-KW"/>
</dbReference>
<proteinExistence type="inferred from homology"/>
<dbReference type="GO" id="GO:0102559">
    <property type="term" value="F:peptide chain release factor N(5)-glutamine methyltransferase activity"/>
    <property type="evidence" value="ECO:0007669"/>
    <property type="project" value="UniProtKB-EC"/>
</dbReference>
<dbReference type="PANTHER" id="PTHR18895">
    <property type="entry name" value="HEMK METHYLTRANSFERASE"/>
    <property type="match status" value="1"/>
</dbReference>
<dbReference type="InterPro" id="IPR004556">
    <property type="entry name" value="HemK-like"/>
</dbReference>
<dbReference type="InterPro" id="IPR040758">
    <property type="entry name" value="PrmC_N"/>
</dbReference>
<dbReference type="InterPro" id="IPR002052">
    <property type="entry name" value="DNA_methylase_N6_adenine_CS"/>
</dbReference>
<dbReference type="Gene3D" id="1.10.8.10">
    <property type="entry name" value="DNA helicase RuvA subunit, C-terminal domain"/>
    <property type="match status" value="1"/>
</dbReference>
<evidence type="ECO:0000256" key="5">
    <source>
        <dbReference type="HAMAP-Rule" id="MF_02126"/>
    </source>
</evidence>
<evidence type="ECO:0000259" key="6">
    <source>
        <dbReference type="Pfam" id="PF05175"/>
    </source>
</evidence>
<reference evidence="8" key="1">
    <citation type="submission" date="2020-07" db="EMBL/GenBank/DDBJ databases">
        <title>Genomic analysis of a strain of Sedimentibacter Hydroxybenzoicus DSM7310.</title>
        <authorList>
            <person name="Ma S."/>
        </authorList>
    </citation>
    <scope>NUCLEOTIDE SEQUENCE</scope>
    <source>
        <strain evidence="8">DSM 7310</strain>
    </source>
</reference>
<dbReference type="RefSeq" id="WP_179237388.1">
    <property type="nucleotide sequence ID" value="NZ_JACBNQ010000004.1"/>
</dbReference>
<dbReference type="PANTHER" id="PTHR18895:SF74">
    <property type="entry name" value="MTRF1L RELEASE FACTOR GLUTAMINE METHYLTRANSFERASE"/>
    <property type="match status" value="1"/>
</dbReference>
<feature type="binding site" evidence="5">
    <location>
        <position position="145"/>
    </location>
    <ligand>
        <name>S-adenosyl-L-methionine</name>
        <dbReference type="ChEBI" id="CHEBI:59789"/>
    </ligand>
</feature>
<feature type="binding site" evidence="5">
    <location>
        <begin position="122"/>
        <end position="126"/>
    </location>
    <ligand>
        <name>S-adenosyl-L-methionine</name>
        <dbReference type="ChEBI" id="CHEBI:59789"/>
    </ligand>
</feature>
<gene>
    <name evidence="5 8" type="primary">prmC</name>
    <name evidence="8" type="ORF">HZF24_06005</name>
</gene>
<evidence type="ECO:0000256" key="2">
    <source>
        <dbReference type="ARBA" id="ARBA00022679"/>
    </source>
</evidence>
<dbReference type="CDD" id="cd02440">
    <property type="entry name" value="AdoMet_MTases"/>
    <property type="match status" value="1"/>
</dbReference>
<feature type="binding site" evidence="5">
    <location>
        <position position="189"/>
    </location>
    <ligand>
        <name>S-adenosyl-L-methionine</name>
        <dbReference type="ChEBI" id="CHEBI:59789"/>
    </ligand>
</feature>
<sequence length="284" mass="32452">MVTIEKLLKDGIDIIKKRDYNNPNLDVQLILSHLLSKDKIYLHVHRKNEVSNDIAAKFYEMSRKRNEGYPLQYMTNSQEFMGLDFYVQEGVLVPRPDTEILVEKIIKIAGKYERKINILDIGTGSGAIAVSLGYYLKNSAVTAMDISDIALKTTEININKHNLTNIGLIKADIFNYDFNNEKYDIVVSNPPYIESDVIKELPIEVSAYEPKLALDGGDDGLNYYRHIVKVFKDICKEDSILAVEIGYNQREAVTEMFNSANLFNRVEYDKDYGGNDRVITGYIR</sequence>
<dbReference type="HAMAP" id="MF_02126">
    <property type="entry name" value="RF_methyltr_PrmC"/>
    <property type="match status" value="1"/>
</dbReference>
<name>A0A974BIE6_SEDHY</name>
<dbReference type="Pfam" id="PF17827">
    <property type="entry name" value="PrmC_N"/>
    <property type="match status" value="1"/>
</dbReference>
<dbReference type="EC" id="2.1.1.297" evidence="5"/>
<evidence type="ECO:0000259" key="7">
    <source>
        <dbReference type="Pfam" id="PF17827"/>
    </source>
</evidence>
<dbReference type="Pfam" id="PF05175">
    <property type="entry name" value="MTS"/>
    <property type="match status" value="1"/>
</dbReference>
<organism evidence="8 9">
    <name type="scientific">Sedimentibacter hydroxybenzoicus DSM 7310</name>
    <dbReference type="NCBI Taxonomy" id="1123245"/>
    <lineage>
        <taxon>Bacteria</taxon>
        <taxon>Bacillati</taxon>
        <taxon>Bacillota</taxon>
        <taxon>Tissierellia</taxon>
        <taxon>Sedimentibacter</taxon>
    </lineage>
</organism>
<feature type="domain" description="Release factor glutamine methyltransferase N-terminal" evidence="7">
    <location>
        <begin position="7"/>
        <end position="75"/>
    </location>
</feature>
<keyword evidence="9" id="KW-1185">Reference proteome</keyword>
<dbReference type="NCBIfam" id="TIGR00536">
    <property type="entry name" value="hemK_fam"/>
    <property type="match status" value="1"/>
</dbReference>
<dbReference type="PROSITE" id="PS00092">
    <property type="entry name" value="N6_MTASE"/>
    <property type="match status" value="1"/>
</dbReference>
<comment type="caution">
    <text evidence="8">The sequence shown here is derived from an EMBL/GenBank/DDBJ whole genome shotgun (WGS) entry which is preliminary data.</text>
</comment>
<evidence type="ECO:0000313" key="8">
    <source>
        <dbReference type="EMBL" id="NYB73692.1"/>
    </source>
</evidence>
<comment type="catalytic activity">
    <reaction evidence="4 5">
        <text>L-glutaminyl-[peptide chain release factor] + S-adenosyl-L-methionine = N(5)-methyl-L-glutaminyl-[peptide chain release factor] + S-adenosyl-L-homocysteine + H(+)</text>
        <dbReference type="Rhea" id="RHEA:42896"/>
        <dbReference type="Rhea" id="RHEA-COMP:10271"/>
        <dbReference type="Rhea" id="RHEA-COMP:10272"/>
        <dbReference type="ChEBI" id="CHEBI:15378"/>
        <dbReference type="ChEBI" id="CHEBI:30011"/>
        <dbReference type="ChEBI" id="CHEBI:57856"/>
        <dbReference type="ChEBI" id="CHEBI:59789"/>
        <dbReference type="ChEBI" id="CHEBI:61891"/>
        <dbReference type="EC" id="2.1.1.297"/>
    </reaction>
</comment>
<dbReference type="InterPro" id="IPR050320">
    <property type="entry name" value="N5-glutamine_MTase"/>
</dbReference>
<dbReference type="InterPro" id="IPR019874">
    <property type="entry name" value="RF_methyltr_PrmC"/>
</dbReference>
<keyword evidence="1 5" id="KW-0489">Methyltransferase</keyword>
<dbReference type="AlphaFoldDB" id="A0A974BIE6"/>
<dbReference type="Gene3D" id="3.40.50.150">
    <property type="entry name" value="Vaccinia Virus protein VP39"/>
    <property type="match status" value="1"/>
</dbReference>
<accession>A0A974BIE6</accession>